<dbReference type="EMBL" id="VIFY01000156">
    <property type="protein sequence ID" value="TQB69376.1"/>
    <property type="molecule type" value="Genomic_DNA"/>
</dbReference>
<feature type="region of interest" description="Disordered" evidence="1">
    <location>
        <begin position="190"/>
        <end position="210"/>
    </location>
</feature>
<feature type="region of interest" description="Disordered" evidence="1">
    <location>
        <begin position="1"/>
        <end position="57"/>
    </location>
</feature>
<feature type="compositionally biased region" description="Polar residues" evidence="1">
    <location>
        <begin position="8"/>
        <end position="19"/>
    </location>
</feature>
<dbReference type="STRING" id="5098.A0A507QLF4"/>
<reference evidence="2 3" key="1">
    <citation type="submission" date="2019-06" db="EMBL/GenBank/DDBJ databases">
        <title>Wine fermentation using esterase from Monascus purpureus.</title>
        <authorList>
            <person name="Geng C."/>
            <person name="Zhang Y."/>
        </authorList>
    </citation>
    <scope>NUCLEOTIDE SEQUENCE [LARGE SCALE GENOMIC DNA]</scope>
    <source>
        <strain evidence="2">HQ1</strain>
    </source>
</reference>
<accession>A0A507QLF4</accession>
<keyword evidence="3" id="KW-1185">Reference proteome</keyword>
<organism evidence="2 3">
    <name type="scientific">Monascus purpureus</name>
    <name type="common">Red mold</name>
    <name type="synonym">Monascus anka</name>
    <dbReference type="NCBI Taxonomy" id="5098"/>
    <lineage>
        <taxon>Eukaryota</taxon>
        <taxon>Fungi</taxon>
        <taxon>Dikarya</taxon>
        <taxon>Ascomycota</taxon>
        <taxon>Pezizomycotina</taxon>
        <taxon>Eurotiomycetes</taxon>
        <taxon>Eurotiomycetidae</taxon>
        <taxon>Eurotiales</taxon>
        <taxon>Aspergillaceae</taxon>
        <taxon>Monascus</taxon>
    </lineage>
</organism>
<protein>
    <submittedName>
        <fullName evidence="2">Uncharacterized protein</fullName>
    </submittedName>
</protein>
<name>A0A507QLF4_MONPU</name>
<evidence type="ECO:0000313" key="3">
    <source>
        <dbReference type="Proteomes" id="UP000319663"/>
    </source>
</evidence>
<comment type="caution">
    <text evidence="2">The sequence shown here is derived from an EMBL/GenBank/DDBJ whole genome shotgun (WGS) entry which is preliminary data.</text>
</comment>
<evidence type="ECO:0000256" key="1">
    <source>
        <dbReference type="SAM" id="MobiDB-lite"/>
    </source>
</evidence>
<sequence>MAFRHQGSRTLPKNFTFSSAHARDPRTPERPSIPLDFPPPPPPRHSSARLSRSRVRQGTELLFSARTVHESSNSTFADIPLPSIEVPPQRDAPMARSYTSMTPIDDDRFLAPPRGRQAFRTPPAQIRPMSVDSRDIWHHQSFGSPVRRRGSVCSNASDSSVSSIETFASAQSVGDSCTSPDSDIHDPFFYPDRHRKQISEPPPPTPLPRRRPFKALLQRERWTPEMDNHLWNTYQLYLQDPTITPFKMTPGSIPPLGVTHRVARQAKKSWEKRRPKTSRACLCESKAELKEPIDVCRCATPTPTTNPPKPHWPNSYASTRRRLKLLCKRKFSIAPHYQRMLQSRSPSPFLDVFSRPYHEVPYADSCNSTAYATRDLGVSLVSSMVPGTLSQLATESLPSDDWFNTPVQNAPHDAVVESVPKDSVALGDADSIPRLGSPFIYRTWGPGSSKRKVEQQLPRPRRGTIHITGSRLQSPRIGIYADTSSEFTEDRLHAEVGPGKNNDAQPPLEEILRQGKFDGVGQGCVRIRNRGATTSSVKSLDQIFSPPPPCPIAEKSTSAPVWNIRGENIKRLGSPFQVEGTPRSESSGRFIRHAPSLSEPFAGLSANLMTNREPIQPQDREAMSALPYDPTEEGISEAERIRRQVLNMPYTRK</sequence>
<proteinExistence type="predicted"/>
<dbReference type="OrthoDB" id="419770at2759"/>
<gene>
    <name evidence="2" type="ORF">MPDQ_001915</name>
</gene>
<dbReference type="Proteomes" id="UP000319663">
    <property type="component" value="Unassembled WGS sequence"/>
</dbReference>
<dbReference type="AlphaFoldDB" id="A0A507QLF4"/>
<evidence type="ECO:0000313" key="2">
    <source>
        <dbReference type="EMBL" id="TQB69376.1"/>
    </source>
</evidence>